<keyword evidence="3" id="KW-1185">Reference proteome</keyword>
<protein>
    <submittedName>
        <fullName evidence="2">Uncharacterized protein</fullName>
    </submittedName>
</protein>
<organism evidence="2 3">
    <name type="scientific">Caerostris extrusa</name>
    <name type="common">Bark spider</name>
    <name type="synonym">Caerostris bankana</name>
    <dbReference type="NCBI Taxonomy" id="172846"/>
    <lineage>
        <taxon>Eukaryota</taxon>
        <taxon>Metazoa</taxon>
        <taxon>Ecdysozoa</taxon>
        <taxon>Arthropoda</taxon>
        <taxon>Chelicerata</taxon>
        <taxon>Arachnida</taxon>
        <taxon>Araneae</taxon>
        <taxon>Araneomorphae</taxon>
        <taxon>Entelegynae</taxon>
        <taxon>Araneoidea</taxon>
        <taxon>Araneidae</taxon>
        <taxon>Caerostris</taxon>
    </lineage>
</organism>
<name>A0AAV4QA32_CAEEX</name>
<proteinExistence type="predicted"/>
<feature type="region of interest" description="Disordered" evidence="1">
    <location>
        <begin position="77"/>
        <end position="132"/>
    </location>
</feature>
<dbReference type="AlphaFoldDB" id="A0AAV4QA32"/>
<comment type="caution">
    <text evidence="2">The sequence shown here is derived from an EMBL/GenBank/DDBJ whole genome shotgun (WGS) entry which is preliminary data.</text>
</comment>
<feature type="compositionally biased region" description="Polar residues" evidence="1">
    <location>
        <begin position="85"/>
        <end position="95"/>
    </location>
</feature>
<gene>
    <name evidence="2" type="ORF">CEXT_93991</name>
</gene>
<dbReference type="EMBL" id="BPLR01005812">
    <property type="protein sequence ID" value="GIY05154.1"/>
    <property type="molecule type" value="Genomic_DNA"/>
</dbReference>
<evidence type="ECO:0000313" key="2">
    <source>
        <dbReference type="EMBL" id="GIY05154.1"/>
    </source>
</evidence>
<accession>A0AAV4QA32</accession>
<reference evidence="2 3" key="1">
    <citation type="submission" date="2021-06" db="EMBL/GenBank/DDBJ databases">
        <title>Caerostris extrusa draft genome.</title>
        <authorList>
            <person name="Kono N."/>
            <person name="Arakawa K."/>
        </authorList>
    </citation>
    <scope>NUCLEOTIDE SEQUENCE [LARGE SCALE GENOMIC DNA]</scope>
</reference>
<evidence type="ECO:0000313" key="3">
    <source>
        <dbReference type="Proteomes" id="UP001054945"/>
    </source>
</evidence>
<feature type="compositionally biased region" description="Low complexity" evidence="1">
    <location>
        <begin position="104"/>
        <end position="124"/>
    </location>
</feature>
<sequence>MPGKINVSLCRTCTENMQQTACTHSNEERSLIGTWVSESAFINVANITPYNSALPNKNRRKMYKAAVKEICEIISDPTKGDSAKRPSTTGSGSTDSAKRPSTAGRGSTNSSKRSSTSDSGSTDNAKPIQRKSVHSVITLETAMKNLTRLVDQHPRYDGRVFKGRHQQPRYDDVYRHPFYKENKRVAFGNCTPSFRRNLFPNHNVKRYFHGKALLLPGHSKKGFTLGDGTLSASVDNDAWWKRTLTSLLLQKKVETVFLVYSETKTSLV</sequence>
<dbReference type="Proteomes" id="UP001054945">
    <property type="component" value="Unassembled WGS sequence"/>
</dbReference>
<evidence type="ECO:0000256" key="1">
    <source>
        <dbReference type="SAM" id="MobiDB-lite"/>
    </source>
</evidence>